<dbReference type="OMA" id="PHAWSFE"/>
<evidence type="ECO:0008006" key="5">
    <source>
        <dbReference type="Google" id="ProtNLM"/>
    </source>
</evidence>
<comment type="caution">
    <text evidence="3">The sequence shown here is derived from an EMBL/GenBank/DDBJ whole genome shotgun (WGS) entry which is preliminary data.</text>
</comment>
<evidence type="ECO:0000313" key="3">
    <source>
        <dbReference type="EMBL" id="HCT58643.1"/>
    </source>
</evidence>
<proteinExistence type="predicted"/>
<feature type="domain" description="Glycosyltransferase subfamily 4-like N-terminal" evidence="2">
    <location>
        <begin position="13"/>
        <end position="164"/>
    </location>
</feature>
<dbReference type="GO" id="GO:0016758">
    <property type="term" value="F:hexosyltransferase activity"/>
    <property type="evidence" value="ECO:0007669"/>
    <property type="project" value="TreeGrafter"/>
</dbReference>
<dbReference type="InterPro" id="IPR028098">
    <property type="entry name" value="Glyco_trans_4-like_N"/>
</dbReference>
<name>A0A3D4VC02_9BACT</name>
<dbReference type="InterPro" id="IPR050194">
    <property type="entry name" value="Glycosyltransferase_grp1"/>
</dbReference>
<dbReference type="EMBL" id="DPIY01000011">
    <property type="protein sequence ID" value="HCT58643.1"/>
    <property type="molecule type" value="Genomic_DNA"/>
</dbReference>
<dbReference type="Proteomes" id="UP000264071">
    <property type="component" value="Unassembled WGS sequence"/>
</dbReference>
<evidence type="ECO:0000259" key="2">
    <source>
        <dbReference type="Pfam" id="PF13439"/>
    </source>
</evidence>
<reference evidence="3 4" key="1">
    <citation type="journal article" date="2018" name="Nat. Biotechnol.">
        <title>A standardized bacterial taxonomy based on genome phylogeny substantially revises the tree of life.</title>
        <authorList>
            <person name="Parks D.H."/>
            <person name="Chuvochina M."/>
            <person name="Waite D.W."/>
            <person name="Rinke C."/>
            <person name="Skarshewski A."/>
            <person name="Chaumeil P.A."/>
            <person name="Hugenholtz P."/>
        </authorList>
    </citation>
    <scope>NUCLEOTIDE SEQUENCE [LARGE SCALE GENOMIC DNA]</scope>
    <source>
        <strain evidence="3">UBA8844</strain>
    </source>
</reference>
<evidence type="ECO:0000259" key="1">
    <source>
        <dbReference type="Pfam" id="PF00534"/>
    </source>
</evidence>
<gene>
    <name evidence="3" type="ORF">DGD08_15670</name>
</gene>
<dbReference type="PANTHER" id="PTHR45947">
    <property type="entry name" value="SULFOQUINOVOSYL TRANSFERASE SQD2"/>
    <property type="match status" value="1"/>
</dbReference>
<dbReference type="Pfam" id="PF00534">
    <property type="entry name" value="Glycos_transf_1"/>
    <property type="match status" value="1"/>
</dbReference>
<organism evidence="3 4">
    <name type="scientific">Gemmatimonas aurantiaca</name>
    <dbReference type="NCBI Taxonomy" id="173480"/>
    <lineage>
        <taxon>Bacteria</taxon>
        <taxon>Pseudomonadati</taxon>
        <taxon>Gemmatimonadota</taxon>
        <taxon>Gemmatimonadia</taxon>
        <taxon>Gemmatimonadales</taxon>
        <taxon>Gemmatimonadaceae</taxon>
        <taxon>Gemmatimonas</taxon>
    </lineage>
</organism>
<dbReference type="AlphaFoldDB" id="A0A3D4VC02"/>
<dbReference type="InterPro" id="IPR001296">
    <property type="entry name" value="Glyco_trans_1"/>
</dbReference>
<sequence length="361" mass="39062">MRIEMILPTLQTGGMETFTVQLSAKLLERGHRVGISTTDEYGSLAPLANRLGVETRFCPVSGRRGSFYSPELVDHLRTVRPDVVHSHTGAWTKGLLAAVLSGVSARIHTIHGLHESSASTARILEGVADLFTDRVTFVSEALRPHFLRWLPRNGSRAEVIPNGVLGFTPLERSAARRQLGVPNDAKVIGTIGRLAAVKNHRVLIRAFADIKKNIRDAYLVIIGDGAEHDTLTADIANLGIGDSAILTGNLTDARQYLAAFDTFCLPSFSEGTSIALLESLLSGTPVVASDVGDSADVLGGLGLLIDPHDQHQLTAALRESLHNDSWRSVFKKKAPTVVQERFSMDACASRYERLYAGVVRG</sequence>
<evidence type="ECO:0000313" key="4">
    <source>
        <dbReference type="Proteomes" id="UP000264071"/>
    </source>
</evidence>
<dbReference type="Pfam" id="PF13439">
    <property type="entry name" value="Glyco_transf_4"/>
    <property type="match status" value="1"/>
</dbReference>
<dbReference type="SUPFAM" id="SSF53756">
    <property type="entry name" value="UDP-Glycosyltransferase/glycogen phosphorylase"/>
    <property type="match status" value="1"/>
</dbReference>
<feature type="domain" description="Glycosyl transferase family 1" evidence="1">
    <location>
        <begin position="173"/>
        <end position="335"/>
    </location>
</feature>
<protein>
    <recommendedName>
        <fullName evidence="5">Glycosyltransferase</fullName>
    </recommendedName>
</protein>
<dbReference type="PANTHER" id="PTHR45947:SF3">
    <property type="entry name" value="SULFOQUINOVOSYL TRANSFERASE SQD2"/>
    <property type="match status" value="1"/>
</dbReference>
<accession>A0A3D4VC02</accession>
<dbReference type="Gene3D" id="3.40.50.2000">
    <property type="entry name" value="Glycogen Phosphorylase B"/>
    <property type="match status" value="2"/>
</dbReference>